<evidence type="ECO:0000313" key="8">
    <source>
        <dbReference type="Proteomes" id="UP000237797"/>
    </source>
</evidence>
<evidence type="ECO:0000256" key="1">
    <source>
        <dbReference type="ARBA" id="ARBA00001974"/>
    </source>
</evidence>
<dbReference type="EMBL" id="PVNE01000015">
    <property type="protein sequence ID" value="PRX40217.1"/>
    <property type="molecule type" value="Genomic_DNA"/>
</dbReference>
<organism evidence="7 8">
    <name type="scientific">Planifilum fimeticola</name>
    <dbReference type="NCBI Taxonomy" id="201975"/>
    <lineage>
        <taxon>Bacteria</taxon>
        <taxon>Bacillati</taxon>
        <taxon>Bacillota</taxon>
        <taxon>Bacilli</taxon>
        <taxon>Bacillales</taxon>
        <taxon>Thermoactinomycetaceae</taxon>
        <taxon>Planifilum</taxon>
    </lineage>
</organism>
<dbReference type="InterPro" id="IPR036188">
    <property type="entry name" value="FAD/NAD-bd_sf"/>
</dbReference>
<keyword evidence="4" id="KW-0274">FAD</keyword>
<dbReference type="InterPro" id="IPR051169">
    <property type="entry name" value="NADH-Q_oxidoreductase"/>
</dbReference>
<evidence type="ECO:0000256" key="4">
    <source>
        <dbReference type="ARBA" id="ARBA00022827"/>
    </source>
</evidence>
<dbReference type="PRINTS" id="PR00368">
    <property type="entry name" value="FADPNR"/>
</dbReference>
<accession>A0A2T0LDR0</accession>
<dbReference type="PANTHER" id="PTHR42913">
    <property type="entry name" value="APOPTOSIS-INDUCING FACTOR 1"/>
    <property type="match status" value="1"/>
</dbReference>
<reference evidence="7 8" key="1">
    <citation type="submission" date="2018-03" db="EMBL/GenBank/DDBJ databases">
        <title>Genomic Encyclopedia of Archaeal and Bacterial Type Strains, Phase II (KMG-II): from individual species to whole genera.</title>
        <authorList>
            <person name="Goeker M."/>
        </authorList>
    </citation>
    <scope>NUCLEOTIDE SEQUENCE [LARGE SCALE GENOMIC DNA]</scope>
    <source>
        <strain evidence="7 8">DSM 44946</strain>
    </source>
</reference>
<evidence type="ECO:0000256" key="2">
    <source>
        <dbReference type="ARBA" id="ARBA00005272"/>
    </source>
</evidence>
<sequence>MMGEKPKIVVLGAGYSGMMTIIGLQKQLQYNEAEVILVNQHPYHYFTTKLHEPAAGTRHHEAARVLIEQVIDPRKVTFIQDKVKGIRPQDKQVDLVNREEPLTYDYLVIGLGSAPETFGIRGLKENAFFIRNIDSVRMIREHIEYMFAKYRNEEQREEYITIVVGGAGFTGVEFVGELVDRMPSLCREFDIPREKVRLISIEAAPTVLPGFDPELVQYAVKYLEEQGVEFRINTPIEQCDEDGVTLKGGEEIKAATVVWTGGVRGNRLIEEAGFETMRGRVKVDEYLRAPGYEEVFIIGDCSLVFNDEGRPYPPTAQIASQQGSKVAKNLISLLRGGEMQPFRFDLKGTLASLGRHNAIGVIGKRKVFGSTASFLKRANDLRWLYILGGVPLVLRKGFI</sequence>
<protein>
    <submittedName>
        <fullName evidence="7">NADH dehydrogenase</fullName>
    </submittedName>
</protein>
<dbReference type="Pfam" id="PF07992">
    <property type="entry name" value="Pyr_redox_2"/>
    <property type="match status" value="1"/>
</dbReference>
<evidence type="ECO:0000256" key="3">
    <source>
        <dbReference type="ARBA" id="ARBA00022630"/>
    </source>
</evidence>
<keyword evidence="8" id="KW-1185">Reference proteome</keyword>
<evidence type="ECO:0000313" key="7">
    <source>
        <dbReference type="EMBL" id="PRX40217.1"/>
    </source>
</evidence>
<evidence type="ECO:0000256" key="5">
    <source>
        <dbReference type="ARBA" id="ARBA00023002"/>
    </source>
</evidence>
<gene>
    <name evidence="7" type="ORF">CLV97_11514</name>
</gene>
<dbReference type="Gene3D" id="3.50.50.100">
    <property type="match status" value="1"/>
</dbReference>
<keyword evidence="3" id="KW-0285">Flavoprotein</keyword>
<comment type="caution">
    <text evidence="7">The sequence shown here is derived from an EMBL/GenBank/DDBJ whole genome shotgun (WGS) entry which is preliminary data.</text>
</comment>
<dbReference type="SUPFAM" id="SSF51905">
    <property type="entry name" value="FAD/NAD(P)-binding domain"/>
    <property type="match status" value="1"/>
</dbReference>
<evidence type="ECO:0000259" key="6">
    <source>
        <dbReference type="Pfam" id="PF07992"/>
    </source>
</evidence>
<dbReference type="AlphaFoldDB" id="A0A2T0LDR0"/>
<comment type="similarity">
    <text evidence="2">Belongs to the NADH dehydrogenase family.</text>
</comment>
<comment type="cofactor">
    <cofactor evidence="1">
        <name>FAD</name>
        <dbReference type="ChEBI" id="CHEBI:57692"/>
    </cofactor>
</comment>
<keyword evidence="5" id="KW-0560">Oxidoreductase</keyword>
<dbReference type="GO" id="GO:0003955">
    <property type="term" value="F:NAD(P)H dehydrogenase (quinone) activity"/>
    <property type="evidence" value="ECO:0007669"/>
    <property type="project" value="TreeGrafter"/>
</dbReference>
<dbReference type="PANTHER" id="PTHR42913:SF3">
    <property type="entry name" value="64 KDA MITOCHONDRIAL NADH DEHYDROGENASE (EUROFUNG)"/>
    <property type="match status" value="1"/>
</dbReference>
<dbReference type="InterPro" id="IPR023753">
    <property type="entry name" value="FAD/NAD-binding_dom"/>
</dbReference>
<feature type="domain" description="FAD/NAD(P)-binding" evidence="6">
    <location>
        <begin position="7"/>
        <end position="323"/>
    </location>
</feature>
<name>A0A2T0LDR0_9BACL</name>
<dbReference type="Proteomes" id="UP000237797">
    <property type="component" value="Unassembled WGS sequence"/>
</dbReference>
<proteinExistence type="inferred from homology"/>
<dbReference type="GO" id="GO:0019646">
    <property type="term" value="P:aerobic electron transport chain"/>
    <property type="evidence" value="ECO:0007669"/>
    <property type="project" value="TreeGrafter"/>
</dbReference>